<dbReference type="RefSeq" id="WP_156006156.1">
    <property type="nucleotide sequence ID" value="NZ_CP046276.1"/>
</dbReference>
<dbReference type="EMBL" id="CP046276">
    <property type="protein sequence ID" value="QGS51815.1"/>
    <property type="molecule type" value="Genomic_DNA"/>
</dbReference>
<dbReference type="Proteomes" id="UP000424468">
    <property type="component" value="Chromosome"/>
</dbReference>
<dbReference type="InterPro" id="IPR029035">
    <property type="entry name" value="DHS-like_NAD/FAD-binding_dom"/>
</dbReference>
<organism evidence="1 2">
    <name type="scientific">Spiroplasma tabanidicola</name>
    <dbReference type="NCBI Taxonomy" id="324079"/>
    <lineage>
        <taxon>Bacteria</taxon>
        <taxon>Bacillati</taxon>
        <taxon>Mycoplasmatota</taxon>
        <taxon>Mollicutes</taxon>
        <taxon>Entomoplasmatales</taxon>
        <taxon>Spiroplasmataceae</taxon>
        <taxon>Spiroplasma</taxon>
    </lineage>
</organism>
<dbReference type="OrthoDB" id="9808492at2"/>
<sequence>MIWWKNAKNKFEADKIGKEEEQLKAINNYLCTVIKDSKNLSFLIGSGCSQPTIPLLSNIFKDILEKFKEDFDLVKESYNFEENKNLEAFLNWLNSAIVFFRNNEERKTFYKNLFDNCKQMILDKIKETFENENIYLENLQLYINFYNILLKIRSLKEISSIPYKNPINIFTTNYDIFNEIAMEKTAIKYTTGFDGDIDRKFSIENFRFRIVDDENRFKEKWDPFNAYIKLFKIHGSINWVQNDNSEDINLSESWSKNYSNVLIYPTLNKNNETLLKPYAELFREFSIQLQKNNTTLVIMGYGFPDEHINQIILQALSSNSFTLIVFADIDGDEDPVKKFFDKTKNYNNVVFIGGKYENNLLINHFENIIKTLEKNIGE</sequence>
<reference evidence="1 2" key="1">
    <citation type="submission" date="2019-11" db="EMBL/GenBank/DDBJ databases">
        <title>Complete genome sequence of Spiroplasma tabanidicola TAUS-1 (DSM 22603).</title>
        <authorList>
            <person name="Huang C.-T."/>
            <person name="Lin Y.-C."/>
            <person name="Kuo C.-H."/>
        </authorList>
    </citation>
    <scope>NUCLEOTIDE SEQUENCE [LARGE SCALE GENOMIC DNA]</scope>
    <source>
        <strain evidence="1 2">TAUS-1</strain>
    </source>
</reference>
<keyword evidence="2" id="KW-1185">Reference proteome</keyword>
<name>A0A6I6CA46_9MOLU</name>
<dbReference type="KEGG" id="stab:STABA_v1c04520"/>
<protein>
    <submittedName>
        <fullName evidence="1">Uncharacterized protein</fullName>
    </submittedName>
</protein>
<evidence type="ECO:0000313" key="2">
    <source>
        <dbReference type="Proteomes" id="UP000424468"/>
    </source>
</evidence>
<dbReference type="Pfam" id="PF13289">
    <property type="entry name" value="SIR2_2"/>
    <property type="match status" value="1"/>
</dbReference>
<dbReference type="SUPFAM" id="SSF52467">
    <property type="entry name" value="DHS-like NAD/FAD-binding domain"/>
    <property type="match status" value="1"/>
</dbReference>
<accession>A0A6I6CA46</accession>
<gene>
    <name evidence="1" type="ORF">STABA_v1c04520</name>
</gene>
<dbReference type="AlphaFoldDB" id="A0A6I6CA46"/>
<evidence type="ECO:0000313" key="1">
    <source>
        <dbReference type="EMBL" id="QGS51815.1"/>
    </source>
</evidence>
<proteinExistence type="predicted"/>